<reference evidence="2" key="1">
    <citation type="journal article" date="2020" name="Stud. Mycol.">
        <title>101 Dothideomycetes genomes: a test case for predicting lifestyles and emergence of pathogens.</title>
        <authorList>
            <person name="Haridas S."/>
            <person name="Albert R."/>
            <person name="Binder M."/>
            <person name="Bloem J."/>
            <person name="Labutti K."/>
            <person name="Salamov A."/>
            <person name="Andreopoulos B."/>
            <person name="Baker S."/>
            <person name="Barry K."/>
            <person name="Bills G."/>
            <person name="Bluhm B."/>
            <person name="Cannon C."/>
            <person name="Castanera R."/>
            <person name="Culley D."/>
            <person name="Daum C."/>
            <person name="Ezra D."/>
            <person name="Gonzalez J."/>
            <person name="Henrissat B."/>
            <person name="Kuo A."/>
            <person name="Liang C."/>
            <person name="Lipzen A."/>
            <person name="Lutzoni F."/>
            <person name="Magnuson J."/>
            <person name="Mondo S."/>
            <person name="Nolan M."/>
            <person name="Ohm R."/>
            <person name="Pangilinan J."/>
            <person name="Park H.-J."/>
            <person name="Ramirez L."/>
            <person name="Alfaro M."/>
            <person name="Sun H."/>
            <person name="Tritt A."/>
            <person name="Yoshinaga Y."/>
            <person name="Zwiers L.-H."/>
            <person name="Turgeon B."/>
            <person name="Goodwin S."/>
            <person name="Spatafora J."/>
            <person name="Crous P."/>
            <person name="Grigoriev I."/>
        </authorList>
    </citation>
    <scope>NUCLEOTIDE SEQUENCE</scope>
    <source>
        <strain evidence="2">CBS 262.69</strain>
    </source>
</reference>
<evidence type="ECO:0000313" key="2">
    <source>
        <dbReference type="EMBL" id="KAF2398688.1"/>
    </source>
</evidence>
<dbReference type="AlphaFoldDB" id="A0A6G1HRK3"/>
<dbReference type="EMBL" id="ML996699">
    <property type="protein sequence ID" value="KAF2398688.1"/>
    <property type="molecule type" value="Genomic_DNA"/>
</dbReference>
<keyword evidence="1" id="KW-1133">Transmembrane helix</keyword>
<name>A0A6G1HRK3_9PEZI</name>
<evidence type="ECO:0000313" key="3">
    <source>
        <dbReference type="Proteomes" id="UP000799640"/>
    </source>
</evidence>
<organism evidence="2 3">
    <name type="scientific">Trichodelitschia bisporula</name>
    <dbReference type="NCBI Taxonomy" id="703511"/>
    <lineage>
        <taxon>Eukaryota</taxon>
        <taxon>Fungi</taxon>
        <taxon>Dikarya</taxon>
        <taxon>Ascomycota</taxon>
        <taxon>Pezizomycotina</taxon>
        <taxon>Dothideomycetes</taxon>
        <taxon>Dothideomycetes incertae sedis</taxon>
        <taxon>Phaeotrichales</taxon>
        <taxon>Phaeotrichaceae</taxon>
        <taxon>Trichodelitschia</taxon>
    </lineage>
</organism>
<dbReference type="Proteomes" id="UP000799640">
    <property type="component" value="Unassembled WGS sequence"/>
</dbReference>
<sequence length="163" mass="17306">MRDTWGVGRLRRALRWWVFCVLMPWCGGIPLRRKRMVDGKDENCRVPMVVVVGVKMGAPWIACAERIPSMLPCLAQGVQGWPSAVGRLLGAQGGKTRLRLRWSGDSRLAAYIGGVWCGGGAEARGGSGMRGLTSGNFDVLGLATSSVGKGGFNGGKGMEIEGG</sequence>
<keyword evidence="1" id="KW-0812">Transmembrane</keyword>
<accession>A0A6G1HRK3</accession>
<gene>
    <name evidence="2" type="ORF">EJ06DRAFT_88608</name>
</gene>
<proteinExistence type="predicted"/>
<evidence type="ECO:0000256" key="1">
    <source>
        <dbReference type="SAM" id="Phobius"/>
    </source>
</evidence>
<feature type="transmembrane region" description="Helical" evidence="1">
    <location>
        <begin position="14"/>
        <end position="31"/>
    </location>
</feature>
<keyword evidence="1" id="KW-0472">Membrane</keyword>
<protein>
    <submittedName>
        <fullName evidence="2">Uncharacterized protein</fullName>
    </submittedName>
</protein>
<keyword evidence="3" id="KW-1185">Reference proteome</keyword>